<dbReference type="GO" id="GO:1904680">
    <property type="term" value="F:peptide transmembrane transporter activity"/>
    <property type="evidence" value="ECO:0007669"/>
    <property type="project" value="InterPro"/>
</dbReference>
<dbReference type="CDD" id="cd17346">
    <property type="entry name" value="MFS_DtpA_like"/>
    <property type="match status" value="1"/>
</dbReference>
<evidence type="ECO:0000256" key="8">
    <source>
        <dbReference type="SAM" id="Phobius"/>
    </source>
</evidence>
<keyword evidence="2" id="KW-0813">Transport</keyword>
<feature type="transmembrane region" description="Helical" evidence="8">
    <location>
        <begin position="462"/>
        <end position="487"/>
    </location>
</feature>
<sequence>MFPASSSHSSSSLQRGKAFSVVLAIEIWERFGYYGMQAVLTVFMVQNLHMLDKDVNLMLGAFAVLAYSLPIVGGIIGDYYLGTRPTLVIGACGLTLGYALLAISLQQRAFFLPALALIALSNGLFKPNAGNLVRRVYSGDDTALDAAFTLYYMSINVGSVISMILLPWVQSHWGPAIAFGGCASGLLVGLSYYIWRASWLNPFAPAQLLQKKSKFLFFCLFIFLLVALWSLSVLVLAKPSIAQLGVIAAGVALAILSVYLLRCVKSFEKPGLILTYILCLQTVAYQIFFQQMQTSLTLFALRAVSGQFKIGSIYLFTLSAGQFYALNPFWIMVFSPIAAYFYHRWAKNDKDIALFYKILAGYVMVGAGFLLWWLSAKHATGLVSPWVMVAGYGCVSFGEILTVGLGLSIIARYAPVRMSAILMGALYMLWGIGMYVGSLVANGAAIASVPHQQVVAGLYAPLFGHLVLGAVILCAVIVLLLPFMRILDKKHNELRPRTEKTA</sequence>
<evidence type="ECO:0000313" key="9">
    <source>
        <dbReference type="EMBL" id="QHI95107.1"/>
    </source>
</evidence>
<evidence type="ECO:0000256" key="5">
    <source>
        <dbReference type="ARBA" id="ARBA00022856"/>
    </source>
</evidence>
<name>A0A6P1NDV7_9PROT</name>
<feature type="transmembrane region" description="Helical" evidence="8">
    <location>
        <begin position="57"/>
        <end position="81"/>
    </location>
</feature>
<feature type="transmembrane region" description="Helical" evidence="8">
    <location>
        <begin position="426"/>
        <end position="450"/>
    </location>
</feature>
<feature type="transmembrane region" description="Helical" evidence="8">
    <location>
        <begin position="354"/>
        <end position="374"/>
    </location>
</feature>
<dbReference type="InterPro" id="IPR005279">
    <property type="entry name" value="Dipep/tripep_permease"/>
</dbReference>
<dbReference type="PANTHER" id="PTHR23517:SF15">
    <property type="entry name" value="PROTON-DEPENDENT OLIGOPEPTIDE FAMILY TRANSPORT PROTEIN"/>
    <property type="match status" value="1"/>
</dbReference>
<dbReference type="SUPFAM" id="SSF103473">
    <property type="entry name" value="MFS general substrate transporter"/>
    <property type="match status" value="1"/>
</dbReference>
<feature type="transmembrane region" description="Helical" evidence="8">
    <location>
        <begin position="176"/>
        <end position="195"/>
    </location>
</feature>
<protein>
    <submittedName>
        <fullName evidence="9">MFS transporter</fullName>
    </submittedName>
</protein>
<dbReference type="RefSeq" id="WP_160618185.1">
    <property type="nucleotide sequence ID" value="NZ_CP047652.1"/>
</dbReference>
<keyword evidence="10" id="KW-1185">Reference proteome</keyword>
<evidence type="ECO:0000256" key="4">
    <source>
        <dbReference type="ARBA" id="ARBA00022692"/>
    </source>
</evidence>
<organism evidence="9 10">
    <name type="scientific">Aristophania vespae</name>
    <dbReference type="NCBI Taxonomy" id="2697033"/>
    <lineage>
        <taxon>Bacteria</taxon>
        <taxon>Pseudomonadati</taxon>
        <taxon>Pseudomonadota</taxon>
        <taxon>Alphaproteobacteria</taxon>
        <taxon>Acetobacterales</taxon>
        <taxon>Acetobacteraceae</taxon>
        <taxon>Aristophania</taxon>
    </lineage>
</organism>
<keyword evidence="6 8" id="KW-1133">Transmembrane helix</keyword>
<dbReference type="NCBIfam" id="TIGR00924">
    <property type="entry name" value="yjdL_sub1_fam"/>
    <property type="match status" value="1"/>
</dbReference>
<evidence type="ECO:0000256" key="1">
    <source>
        <dbReference type="ARBA" id="ARBA00004651"/>
    </source>
</evidence>
<feature type="transmembrane region" description="Helical" evidence="8">
    <location>
        <begin position="273"/>
        <end position="289"/>
    </location>
</feature>
<dbReference type="InterPro" id="IPR050171">
    <property type="entry name" value="MFS_Transporters"/>
</dbReference>
<keyword evidence="5" id="KW-0571">Peptide transport</keyword>
<comment type="subcellular location">
    <subcellularLocation>
        <location evidence="1">Cell membrane</location>
        <topology evidence="1">Multi-pass membrane protein</topology>
    </subcellularLocation>
</comment>
<evidence type="ECO:0000256" key="3">
    <source>
        <dbReference type="ARBA" id="ARBA00022475"/>
    </source>
</evidence>
<dbReference type="KEGG" id="bomb:GT348_01290"/>
<feature type="transmembrane region" description="Helical" evidence="8">
    <location>
        <begin position="110"/>
        <end position="129"/>
    </location>
</feature>
<evidence type="ECO:0000256" key="2">
    <source>
        <dbReference type="ARBA" id="ARBA00022448"/>
    </source>
</evidence>
<evidence type="ECO:0000256" key="6">
    <source>
        <dbReference type="ARBA" id="ARBA00022989"/>
    </source>
</evidence>
<feature type="transmembrane region" description="Helical" evidence="8">
    <location>
        <begin position="87"/>
        <end position="103"/>
    </location>
</feature>
<dbReference type="GO" id="GO:0015833">
    <property type="term" value="P:peptide transport"/>
    <property type="evidence" value="ECO:0007669"/>
    <property type="project" value="UniProtKB-KW"/>
</dbReference>
<feature type="transmembrane region" description="Helical" evidence="8">
    <location>
        <begin position="149"/>
        <end position="169"/>
    </location>
</feature>
<dbReference type="PANTHER" id="PTHR23517">
    <property type="entry name" value="RESISTANCE PROTEIN MDTM, PUTATIVE-RELATED-RELATED"/>
    <property type="match status" value="1"/>
</dbReference>
<dbReference type="InterPro" id="IPR036259">
    <property type="entry name" value="MFS_trans_sf"/>
</dbReference>
<reference evidence="9 10" key="1">
    <citation type="submission" date="2020-01" db="EMBL/GenBank/DDBJ databases">
        <title>Genome sequencing of strain KACC 21507.</title>
        <authorList>
            <person name="Heo J."/>
            <person name="Kim S.-J."/>
            <person name="Kim J.-S."/>
            <person name="Hong S.-B."/>
            <person name="Kwon S.-W."/>
        </authorList>
    </citation>
    <scope>NUCLEOTIDE SEQUENCE [LARGE SCALE GENOMIC DNA]</scope>
    <source>
        <strain evidence="9 10">KACC 21507</strain>
    </source>
</reference>
<dbReference type="AlphaFoldDB" id="A0A6P1NDV7"/>
<dbReference type="Proteomes" id="UP000463975">
    <property type="component" value="Chromosome"/>
</dbReference>
<keyword evidence="3" id="KW-1003">Cell membrane</keyword>
<dbReference type="GO" id="GO:0005886">
    <property type="term" value="C:plasma membrane"/>
    <property type="evidence" value="ECO:0007669"/>
    <property type="project" value="UniProtKB-SubCell"/>
</dbReference>
<dbReference type="EMBL" id="CP047652">
    <property type="protein sequence ID" value="QHI95107.1"/>
    <property type="molecule type" value="Genomic_DNA"/>
</dbReference>
<accession>A0A6P1NDV7</accession>
<evidence type="ECO:0000313" key="10">
    <source>
        <dbReference type="Proteomes" id="UP000463975"/>
    </source>
</evidence>
<dbReference type="Pfam" id="PF00854">
    <property type="entry name" value="PTR2"/>
    <property type="match status" value="1"/>
</dbReference>
<feature type="transmembrane region" description="Helical" evidence="8">
    <location>
        <begin position="386"/>
        <end position="414"/>
    </location>
</feature>
<feature type="transmembrane region" description="Helical" evidence="8">
    <location>
        <begin position="215"/>
        <end position="237"/>
    </location>
</feature>
<evidence type="ECO:0000256" key="7">
    <source>
        <dbReference type="ARBA" id="ARBA00023136"/>
    </source>
</evidence>
<dbReference type="InterPro" id="IPR000109">
    <property type="entry name" value="POT_fam"/>
</dbReference>
<gene>
    <name evidence="9" type="ORF">GT348_01290</name>
</gene>
<dbReference type="Gene3D" id="1.20.1250.20">
    <property type="entry name" value="MFS general substrate transporter like domains"/>
    <property type="match status" value="1"/>
</dbReference>
<keyword evidence="5" id="KW-0653">Protein transport</keyword>
<feature type="transmembrane region" description="Helical" evidence="8">
    <location>
        <begin position="323"/>
        <end position="342"/>
    </location>
</feature>
<keyword evidence="4 8" id="KW-0812">Transmembrane</keyword>
<feature type="transmembrane region" description="Helical" evidence="8">
    <location>
        <begin position="244"/>
        <end position="261"/>
    </location>
</feature>
<proteinExistence type="predicted"/>
<keyword evidence="7 8" id="KW-0472">Membrane</keyword>